<accession>A0A7S4MTM8</accession>
<proteinExistence type="predicted"/>
<feature type="transmembrane region" description="Helical" evidence="1">
    <location>
        <begin position="308"/>
        <end position="329"/>
    </location>
</feature>
<protein>
    <recommendedName>
        <fullName evidence="3">Hexosyltransferase</fullName>
    </recommendedName>
</protein>
<dbReference type="EMBL" id="HBKO01028927">
    <property type="protein sequence ID" value="CAE2242401.1"/>
    <property type="molecule type" value="Transcribed_RNA"/>
</dbReference>
<evidence type="ECO:0000313" key="2">
    <source>
        <dbReference type="EMBL" id="CAE2242401.1"/>
    </source>
</evidence>
<keyword evidence="1" id="KW-0812">Transmembrane</keyword>
<name>A0A7S4MTM8_9EUKA</name>
<evidence type="ECO:0000256" key="1">
    <source>
        <dbReference type="SAM" id="Phobius"/>
    </source>
</evidence>
<organism evidence="2">
    <name type="scientific">Prymnesium polylepis</name>
    <dbReference type="NCBI Taxonomy" id="72548"/>
    <lineage>
        <taxon>Eukaryota</taxon>
        <taxon>Haptista</taxon>
        <taxon>Haptophyta</taxon>
        <taxon>Prymnesiophyceae</taxon>
        <taxon>Prymnesiales</taxon>
        <taxon>Prymnesiaceae</taxon>
        <taxon>Prymnesium</taxon>
    </lineage>
</organism>
<dbReference type="AlphaFoldDB" id="A0A7S4MTM8"/>
<reference evidence="2" key="1">
    <citation type="submission" date="2021-01" db="EMBL/GenBank/DDBJ databases">
        <authorList>
            <person name="Corre E."/>
            <person name="Pelletier E."/>
            <person name="Niang G."/>
            <person name="Scheremetjew M."/>
            <person name="Finn R."/>
            <person name="Kale V."/>
            <person name="Holt S."/>
            <person name="Cochrane G."/>
            <person name="Meng A."/>
            <person name="Brown T."/>
            <person name="Cohen L."/>
        </authorList>
    </citation>
    <scope>NUCLEOTIDE SEQUENCE</scope>
    <source>
        <strain evidence="2">UIO037</strain>
    </source>
</reference>
<gene>
    <name evidence="2" type="ORF">CPOL0286_LOCUS13171</name>
</gene>
<keyword evidence="1" id="KW-1133">Transmembrane helix</keyword>
<sequence>MAGAVLAVAKGYSPTEAHRFLGSLRQTGYADAVILLVGDREAPATLEMMRRHTATTRRIPVEEWCCGGDDRVRSKLQLTRECLDGQYRHCLLTDFRDVFFQLPPFARYPPGKDLVFSREARKAGSVGSNEYNAGWVAACLGARRLPREYYDFPIVCSGTIMGTAKGLAALAQQMNATLHGELPACSTGPFDQALLNVLLFRQSHRPSKVPLLTGLAVEIQDQGAGGMVNTLGYVHPVPRGAASGNVLESDGQTVSSIVHQYDRIPDLRRHANHLAGVGDAAARLEEKERLRHAQREETFNSASRKRRLGWVVSVVLAALAGVTVAANYWMRHRKLGDDAAF</sequence>
<keyword evidence="1" id="KW-0472">Membrane</keyword>
<evidence type="ECO:0008006" key="3">
    <source>
        <dbReference type="Google" id="ProtNLM"/>
    </source>
</evidence>